<gene>
    <name evidence="11" type="primary">glmS_1</name>
    <name evidence="8" type="synonym">glmS</name>
    <name evidence="11" type="ORF">GCM10009825_27330</name>
</gene>
<evidence type="ECO:0000259" key="10">
    <source>
        <dbReference type="PROSITE" id="PS51464"/>
    </source>
</evidence>
<protein>
    <recommendedName>
        <fullName evidence="3 8">Glutamine--fructose-6-phosphate aminotransferase [isomerizing]</fullName>
        <ecNumber evidence="2 8">2.6.1.16</ecNumber>
    </recommendedName>
    <alternativeName>
        <fullName evidence="8">D-fructose-6-phosphate amidotransferase</fullName>
    </alternativeName>
    <alternativeName>
        <fullName evidence="8">GFAT</fullName>
    </alternativeName>
    <alternativeName>
        <fullName evidence="8">Glucosamine-6-phosphate synthase</fullName>
    </alternativeName>
    <alternativeName>
        <fullName evidence="8">Hexosephosphate aminotransferase</fullName>
    </alternativeName>
    <alternativeName>
        <fullName evidence="8">L-glutamine--D-fructose-6-phosphate amidotransferase</fullName>
    </alternativeName>
</protein>
<feature type="active site" description="For Fru-6P isomerization activity" evidence="8">
    <location>
        <position position="614"/>
    </location>
</feature>
<dbReference type="SUPFAM" id="SSF53697">
    <property type="entry name" value="SIS domain"/>
    <property type="match status" value="1"/>
</dbReference>
<keyword evidence="6" id="KW-0677">Repeat</keyword>
<dbReference type="InterPro" id="IPR029055">
    <property type="entry name" value="Ntn_hydrolases_N"/>
</dbReference>
<comment type="caution">
    <text evidence="11">The sequence shown here is derived from an EMBL/GenBank/DDBJ whole genome shotgun (WGS) entry which is preliminary data.</text>
</comment>
<dbReference type="CDD" id="cd05008">
    <property type="entry name" value="SIS_GlmS_GlmD_1"/>
    <property type="match status" value="1"/>
</dbReference>
<dbReference type="Pfam" id="PF13522">
    <property type="entry name" value="GATase_6"/>
    <property type="match status" value="1"/>
</dbReference>
<keyword evidence="5 8" id="KW-0808">Transferase</keyword>
<dbReference type="HAMAP" id="MF_00164">
    <property type="entry name" value="GlmS"/>
    <property type="match status" value="1"/>
</dbReference>
<evidence type="ECO:0000256" key="1">
    <source>
        <dbReference type="ARBA" id="ARBA00001031"/>
    </source>
</evidence>
<feature type="domain" description="SIS" evidence="10">
    <location>
        <begin position="466"/>
        <end position="609"/>
    </location>
</feature>
<dbReference type="InterPro" id="IPR005855">
    <property type="entry name" value="GFAT"/>
</dbReference>
<dbReference type="SUPFAM" id="SSF56235">
    <property type="entry name" value="N-terminal nucleophile aminohydrolases (Ntn hydrolases)"/>
    <property type="match status" value="1"/>
</dbReference>
<keyword evidence="4 8" id="KW-0032">Aminotransferase</keyword>
<sequence>MGSAEAGVTSLAVSVVLEGLRRLEYRGYDSAGVAVLAGGSVHVRKKAGKLANLAALVKAEPLPAAAVGIGHTRWATHGAPTDVNAHPHQADDGRLAVIHNGIIENDSLLRSRLAARGHVFRSETDSEVAAALLADNYRSLDGDRAGDGPLAAAMRRTCQELEGSFTILAVHADHPGLIVAARRDSPLVVGLGDGENFLGSDVSGFIDFTRRAVELGQDQVVTLTADAVVITDFSGRPAVGNEFTVEWEAAAATKDGHSSFMAKEIHEQPEAVRRTLSGRLGSDGAVSLGELGISDKALARIQKIVIVACGTASYGGQIAKYALERWCRIPVEVDLAHEFRYRSPLVDDRTLVIAISQSGETMDTLMAVRYAREQGATVLAICNTVGATIPREADGVLYTHAGPEVAVASTKAFLTQVTATLLLALYLAQMRGSGDPTEISAAARELAGIPGRVQSVLAGAGQIEALAASMADVTSVLFIGRHVGHPVAMEGALKLKELAYIHAEGFAAGELKHGPIALIEPGQAVVVIMPSPAASPVLHAKMMSTIQEIKARGGRVIAVGEEGDAATTADALLTVPASSPLLAPLLTAIPLQLFAASLAGAKGLDIDQPRNLAKSVTVE</sequence>
<accession>A0ABP5L0W1</accession>
<dbReference type="PROSITE" id="PS51278">
    <property type="entry name" value="GATASE_TYPE_2"/>
    <property type="match status" value="1"/>
</dbReference>
<dbReference type="Gene3D" id="3.40.50.10490">
    <property type="entry name" value="Glucose-6-phosphate isomerase like protein, domain 1"/>
    <property type="match status" value="2"/>
</dbReference>
<dbReference type="InterPro" id="IPR035490">
    <property type="entry name" value="GlmS/FrlB_SIS"/>
</dbReference>
<comment type="catalytic activity">
    <reaction evidence="1 8">
        <text>D-fructose 6-phosphate + L-glutamine = D-glucosamine 6-phosphate + L-glutamate</text>
        <dbReference type="Rhea" id="RHEA:13237"/>
        <dbReference type="ChEBI" id="CHEBI:29985"/>
        <dbReference type="ChEBI" id="CHEBI:58359"/>
        <dbReference type="ChEBI" id="CHEBI:58725"/>
        <dbReference type="ChEBI" id="CHEBI:61527"/>
        <dbReference type="EC" id="2.6.1.16"/>
    </reaction>
</comment>
<dbReference type="NCBIfam" id="NF001484">
    <property type="entry name" value="PRK00331.1"/>
    <property type="match status" value="1"/>
</dbReference>
<evidence type="ECO:0000256" key="7">
    <source>
        <dbReference type="ARBA" id="ARBA00022962"/>
    </source>
</evidence>
<evidence type="ECO:0000313" key="11">
    <source>
        <dbReference type="EMBL" id="GAA2139962.1"/>
    </source>
</evidence>
<keyword evidence="8" id="KW-0963">Cytoplasm</keyword>
<evidence type="ECO:0000256" key="6">
    <source>
        <dbReference type="ARBA" id="ARBA00022737"/>
    </source>
</evidence>
<comment type="subcellular location">
    <subcellularLocation>
        <location evidence="8">Cytoplasm</location>
    </subcellularLocation>
</comment>
<dbReference type="InterPro" id="IPR017932">
    <property type="entry name" value="GATase_2_dom"/>
</dbReference>
<evidence type="ECO:0000256" key="4">
    <source>
        <dbReference type="ARBA" id="ARBA00022576"/>
    </source>
</evidence>
<feature type="initiator methionine" description="Removed" evidence="8">
    <location>
        <position position="1"/>
    </location>
</feature>
<comment type="subunit">
    <text evidence="8">Homodimer.</text>
</comment>
<comment type="function">
    <text evidence="8">Catalyzes the first step in hexosamine metabolism, converting fructose-6P into glucosamine-6P using glutamine as a nitrogen source.</text>
</comment>
<dbReference type="EMBL" id="BAAAQB010000037">
    <property type="protein sequence ID" value="GAA2139962.1"/>
    <property type="molecule type" value="Genomic_DNA"/>
</dbReference>
<dbReference type="PANTHER" id="PTHR10937:SF0">
    <property type="entry name" value="GLUTAMINE--FRUCTOSE-6-PHOSPHATE TRANSAMINASE (ISOMERIZING)"/>
    <property type="match status" value="1"/>
</dbReference>
<dbReference type="Gene3D" id="3.60.20.10">
    <property type="entry name" value="Glutamine Phosphoribosylpyrophosphate, subunit 1, domain 1"/>
    <property type="match status" value="1"/>
</dbReference>
<reference evidence="12" key="1">
    <citation type="journal article" date="2019" name="Int. J. Syst. Evol. Microbiol.">
        <title>The Global Catalogue of Microorganisms (GCM) 10K type strain sequencing project: providing services to taxonomists for standard genome sequencing and annotation.</title>
        <authorList>
            <consortium name="The Broad Institute Genomics Platform"/>
            <consortium name="The Broad Institute Genome Sequencing Center for Infectious Disease"/>
            <person name="Wu L."/>
            <person name="Ma J."/>
        </authorList>
    </citation>
    <scope>NUCLEOTIDE SEQUENCE [LARGE SCALE GENOMIC DNA]</scope>
    <source>
        <strain evidence="12">JCM 15921</strain>
    </source>
</reference>
<proteinExistence type="inferred from homology"/>
<dbReference type="InterPro" id="IPR035466">
    <property type="entry name" value="GlmS/AgaS_SIS"/>
</dbReference>
<dbReference type="CDD" id="cd00714">
    <property type="entry name" value="GFAT"/>
    <property type="match status" value="1"/>
</dbReference>
<dbReference type="EC" id="2.6.1.16" evidence="2 8"/>
<dbReference type="NCBIfam" id="TIGR01135">
    <property type="entry name" value="glmS"/>
    <property type="match status" value="1"/>
</dbReference>
<dbReference type="PROSITE" id="PS51464">
    <property type="entry name" value="SIS"/>
    <property type="match status" value="2"/>
</dbReference>
<comment type="caution">
    <text evidence="8">Lacks conserved residue(s) required for the propagation of feature annotation.</text>
</comment>
<evidence type="ECO:0000256" key="8">
    <source>
        <dbReference type="HAMAP-Rule" id="MF_00164"/>
    </source>
</evidence>
<keyword evidence="12" id="KW-1185">Reference proteome</keyword>
<evidence type="ECO:0000259" key="9">
    <source>
        <dbReference type="PROSITE" id="PS51278"/>
    </source>
</evidence>
<dbReference type="InterPro" id="IPR001347">
    <property type="entry name" value="SIS_dom"/>
</dbReference>
<feature type="domain" description="Glutamine amidotransferase type-2" evidence="9">
    <location>
        <begin position="1"/>
        <end position="226"/>
    </location>
</feature>
<name>A0ABP5L0W1_9MICC</name>
<dbReference type="InterPro" id="IPR047084">
    <property type="entry name" value="GFAT_N"/>
</dbReference>
<organism evidence="11 12">
    <name type="scientific">Arthrobacter humicola</name>
    <dbReference type="NCBI Taxonomy" id="409291"/>
    <lineage>
        <taxon>Bacteria</taxon>
        <taxon>Bacillati</taxon>
        <taxon>Actinomycetota</taxon>
        <taxon>Actinomycetes</taxon>
        <taxon>Micrococcales</taxon>
        <taxon>Micrococcaceae</taxon>
        <taxon>Arthrobacter</taxon>
    </lineage>
</organism>
<evidence type="ECO:0000256" key="2">
    <source>
        <dbReference type="ARBA" id="ARBA00012916"/>
    </source>
</evidence>
<evidence type="ECO:0000256" key="5">
    <source>
        <dbReference type="ARBA" id="ARBA00022679"/>
    </source>
</evidence>
<evidence type="ECO:0000313" key="12">
    <source>
        <dbReference type="Proteomes" id="UP001500102"/>
    </source>
</evidence>
<dbReference type="Pfam" id="PF01380">
    <property type="entry name" value="SIS"/>
    <property type="match status" value="2"/>
</dbReference>
<dbReference type="Proteomes" id="UP001500102">
    <property type="component" value="Unassembled WGS sequence"/>
</dbReference>
<feature type="domain" description="SIS" evidence="10">
    <location>
        <begin position="294"/>
        <end position="433"/>
    </location>
</feature>
<dbReference type="InterPro" id="IPR046348">
    <property type="entry name" value="SIS_dom_sf"/>
</dbReference>
<keyword evidence="7" id="KW-0315">Glutamine amidotransferase</keyword>
<dbReference type="CDD" id="cd05009">
    <property type="entry name" value="SIS_GlmS_GlmD_2"/>
    <property type="match status" value="1"/>
</dbReference>
<dbReference type="PANTHER" id="PTHR10937">
    <property type="entry name" value="GLUCOSAMINE--FRUCTOSE-6-PHOSPHATE AMINOTRANSFERASE, ISOMERIZING"/>
    <property type="match status" value="1"/>
</dbReference>
<evidence type="ECO:0000256" key="3">
    <source>
        <dbReference type="ARBA" id="ARBA00016090"/>
    </source>
</evidence>